<dbReference type="CDD" id="cd03784">
    <property type="entry name" value="GT1_Gtf-like"/>
    <property type="match status" value="2"/>
</dbReference>
<dbReference type="HOGENOM" id="CLU_001724_8_2_1"/>
<keyword evidence="2" id="KW-0808">Transferase</keyword>
<dbReference type="PANTHER" id="PTHR11926">
    <property type="entry name" value="GLUCOSYL/GLUCURONOSYL TRANSFERASES"/>
    <property type="match status" value="1"/>
</dbReference>
<evidence type="ECO:0000256" key="2">
    <source>
        <dbReference type="ARBA" id="ARBA00022679"/>
    </source>
</evidence>
<feature type="domain" description="Glycosyltransferase N-terminal" evidence="4">
    <location>
        <begin position="295"/>
        <end position="328"/>
    </location>
</feature>
<name>D7SI32_VITVI</name>
<dbReference type="Gene3D" id="3.40.50.2000">
    <property type="entry name" value="Glycogen Phosphorylase B"/>
    <property type="match status" value="4"/>
</dbReference>
<dbReference type="InterPro" id="IPR002213">
    <property type="entry name" value="UDP_glucos_trans"/>
</dbReference>
<dbReference type="OrthoDB" id="5835829at2759"/>
<dbReference type="GO" id="GO:0035251">
    <property type="term" value="F:UDP-glucosyltransferase activity"/>
    <property type="evidence" value="ECO:0000318"/>
    <property type="project" value="GO_Central"/>
</dbReference>
<dbReference type="Pfam" id="PF26168">
    <property type="entry name" value="Glyco_transf_N"/>
    <property type="match status" value="1"/>
</dbReference>
<evidence type="ECO:0000256" key="1">
    <source>
        <dbReference type="ARBA" id="ARBA00009995"/>
    </source>
</evidence>
<dbReference type="FunFam" id="3.40.50.2000:FF:000061">
    <property type="entry name" value="UDP-glycosyltransferase 83A1"/>
    <property type="match status" value="2"/>
</dbReference>
<dbReference type="ExpressionAtlas" id="D7SI32">
    <property type="expression patterns" value="baseline and differential"/>
</dbReference>
<organism evidence="5 6">
    <name type="scientific">Vitis vinifera</name>
    <name type="common">Grape</name>
    <dbReference type="NCBI Taxonomy" id="29760"/>
    <lineage>
        <taxon>Eukaryota</taxon>
        <taxon>Viridiplantae</taxon>
        <taxon>Streptophyta</taxon>
        <taxon>Embryophyta</taxon>
        <taxon>Tracheophyta</taxon>
        <taxon>Spermatophyta</taxon>
        <taxon>Magnoliopsida</taxon>
        <taxon>eudicotyledons</taxon>
        <taxon>Gunneridae</taxon>
        <taxon>Pentapetalae</taxon>
        <taxon>rosids</taxon>
        <taxon>Vitales</taxon>
        <taxon>Vitaceae</taxon>
        <taxon>Viteae</taxon>
        <taxon>Vitis</taxon>
    </lineage>
</organism>
<keyword evidence="6" id="KW-1185">Reference proteome</keyword>
<accession>D7SI32</accession>
<comment type="similarity">
    <text evidence="1">Belongs to the UDP-glycosyltransferase family.</text>
</comment>
<dbReference type="EMBL" id="FN594950">
    <property type="protein sequence ID" value="CBI15142.3"/>
    <property type="molecule type" value="Genomic_DNA"/>
</dbReference>
<reference evidence="6" key="1">
    <citation type="journal article" date="2007" name="Nature">
        <title>The grapevine genome sequence suggests ancestral hexaploidization in major angiosperm phyla.</title>
        <authorList>
            <consortium name="The French-Italian Public Consortium for Grapevine Genome Characterization."/>
            <person name="Jaillon O."/>
            <person name="Aury J.-M."/>
            <person name="Noel B."/>
            <person name="Policriti A."/>
            <person name="Clepet C."/>
            <person name="Casagrande A."/>
            <person name="Choisne N."/>
            <person name="Aubourg S."/>
            <person name="Vitulo N."/>
            <person name="Jubin C."/>
            <person name="Vezzi A."/>
            <person name="Legeai F."/>
            <person name="Hugueney P."/>
            <person name="Dasilva C."/>
            <person name="Horner D."/>
            <person name="Mica E."/>
            <person name="Jublot D."/>
            <person name="Poulain J."/>
            <person name="Bruyere C."/>
            <person name="Billault A."/>
            <person name="Segurens B."/>
            <person name="Gouyvenoux M."/>
            <person name="Ugarte E."/>
            <person name="Cattonaro F."/>
            <person name="Anthouard V."/>
            <person name="Vico V."/>
            <person name="Del Fabbro C."/>
            <person name="Alaux M."/>
            <person name="Di Gaspero G."/>
            <person name="Dumas V."/>
            <person name="Felice N."/>
            <person name="Paillard S."/>
            <person name="Juman I."/>
            <person name="Moroldo M."/>
            <person name="Scalabrin S."/>
            <person name="Canaguier A."/>
            <person name="Le Clainche I."/>
            <person name="Malacrida G."/>
            <person name="Durand E."/>
            <person name="Pesole G."/>
            <person name="Laucou V."/>
            <person name="Chatelet P."/>
            <person name="Merdinoglu D."/>
            <person name="Delledonne M."/>
            <person name="Pezzotti M."/>
            <person name="Lecharny A."/>
            <person name="Scarpelli C."/>
            <person name="Artiguenave F."/>
            <person name="Pe M.E."/>
            <person name="Valle G."/>
            <person name="Morgante M."/>
            <person name="Caboche M."/>
            <person name="Adam-Blondon A.-F."/>
            <person name="Weissenbach J."/>
            <person name="Quetier F."/>
            <person name="Wincker P."/>
        </authorList>
    </citation>
    <scope>NUCLEOTIDE SEQUENCE [LARGE SCALE GENOMIC DNA]</scope>
    <source>
        <strain evidence="6">cv. Pinot noir / PN40024</strain>
    </source>
</reference>
<feature type="chain" id="PRO_5003105943" description="Glycosyltransferase N-terminal domain-containing protein" evidence="3">
    <location>
        <begin position="19"/>
        <end position="745"/>
    </location>
</feature>
<protein>
    <recommendedName>
        <fullName evidence="4">Glycosyltransferase N-terminal domain-containing protein</fullName>
    </recommendedName>
</protein>
<dbReference type="FunFam" id="3.40.50.2000:FF:000108">
    <property type="entry name" value="UDP-glycosyltransferase 83A1"/>
    <property type="match status" value="1"/>
</dbReference>
<evidence type="ECO:0000259" key="4">
    <source>
        <dbReference type="Pfam" id="PF26168"/>
    </source>
</evidence>
<dbReference type="InParanoid" id="D7SI32"/>
<sequence length="745" mass="82476">MGAGIWALALHIPKLIEAGIVNSTDGTPLKDELICVSKGIPVLSCNGLPWKWPIDLKVQEWVFRIYLTSIQFMNSSKRLLCNCVYELDSSACDLIPNLLPIGPLPASRDPGHYAANFWPEDSTCIGWLDKQPAGSVIYVAFGSTGNLTQHQFNELALGIELVGRPFLWVVRSDFTDGSAAEYPDGFIERVADHGKIVSWAPQEEVLAHPSVACFFSHCGWNSTMDSIIMGVPFLCWPYVGDQFLDQNYICDKWKVGLGLNPDENGLISRHEIKMKIEKLVSDDVLAATMGRRPHVLIIPFPAQGHVAPLMKFAYQISDHGIKVTFVNSDFIHEKLVAALPDEDEARSRIGLASIPDGLGPGEDRKDSLKLTDSIFRVMPGHLKEFMEKVNNSNDDEKITCVIADSAFGWALEVADKMGIKRVAFCPFGPGSLALAFHIPRLIEAGLLNSTDGSLLNDELICLAKDIPAFSSNRLPWSCPSDPTLQEVIFRLAFKDISAINLSNWLICNSVYELDSSACDLIPNILPIGPLIANNHLGHYPGNFWPEDSTCISWLDKQPAGSVIYVAFGSLAILSQHQFNELALGIELVGRPFLWVVRSDFTNGSDAEYPDGFIERVAENGKIVSWAPQEKVLAHPSVACFLSHCGWNSTMDGIGMGVPFLCWPYVVDQFHNQSYICDKWKVGLGLNPDENGFISRHEIKKKIEMLVSDDVIKANAEKLKEMTRKSVSEGGSSYKNFQTFVEVMKQ</sequence>
<keyword evidence="3" id="KW-0732">Signal</keyword>
<evidence type="ECO:0000313" key="6">
    <source>
        <dbReference type="Proteomes" id="UP000009183"/>
    </source>
</evidence>
<dbReference type="PaxDb" id="29760-VIT_17s0000g07070.t01"/>
<dbReference type="STRING" id="29760.D7SI32"/>
<dbReference type="SMR" id="D7SI32"/>
<dbReference type="SUPFAM" id="SSF53756">
    <property type="entry name" value="UDP-Glycosyltransferase/glycogen phosphorylase"/>
    <property type="match status" value="2"/>
</dbReference>
<dbReference type="eggNOG" id="KOG1192">
    <property type="taxonomic scope" value="Eukaryota"/>
</dbReference>
<evidence type="ECO:0000256" key="3">
    <source>
        <dbReference type="SAM" id="SignalP"/>
    </source>
</evidence>
<dbReference type="InterPro" id="IPR058980">
    <property type="entry name" value="Glyco_transf_N"/>
</dbReference>
<dbReference type="PANTHER" id="PTHR11926:SF1412">
    <property type="entry name" value="UDP-GLYCOSYLTRANSFERASE 83A1-LIKE"/>
    <property type="match status" value="1"/>
</dbReference>
<dbReference type="Pfam" id="PF00201">
    <property type="entry name" value="UDPGT"/>
    <property type="match status" value="2"/>
</dbReference>
<feature type="signal peptide" evidence="3">
    <location>
        <begin position="1"/>
        <end position="18"/>
    </location>
</feature>
<dbReference type="AlphaFoldDB" id="D7SI32"/>
<proteinExistence type="inferred from homology"/>
<evidence type="ECO:0000313" key="5">
    <source>
        <dbReference type="EMBL" id="CBI15142.3"/>
    </source>
</evidence>
<dbReference type="Proteomes" id="UP000009183">
    <property type="component" value="Chromosome 17"/>
</dbReference>
<gene>
    <name evidence="5" type="ordered locus">VIT_17s0000g07070</name>
</gene>